<feature type="domain" description="MOSC" evidence="1">
    <location>
        <begin position="28"/>
        <end position="161"/>
    </location>
</feature>
<dbReference type="Pfam" id="PF03473">
    <property type="entry name" value="MOSC"/>
    <property type="match status" value="1"/>
</dbReference>
<protein>
    <submittedName>
        <fullName evidence="2">MOSC domain-containing protein</fullName>
    </submittedName>
</protein>
<dbReference type="InterPro" id="IPR011037">
    <property type="entry name" value="Pyrv_Knase-like_insert_dom_sf"/>
</dbReference>
<gene>
    <name evidence="2" type="ORF">ACFPLB_08740</name>
</gene>
<dbReference type="Gene3D" id="2.40.33.20">
    <property type="entry name" value="PK beta-barrel domain-like"/>
    <property type="match status" value="1"/>
</dbReference>
<dbReference type="InterPro" id="IPR005163">
    <property type="entry name" value="Tri_helical_YiiM-like"/>
</dbReference>
<accession>A0ABW0GWY8</accession>
<keyword evidence="3" id="KW-1185">Reference proteome</keyword>
<proteinExistence type="predicted"/>
<dbReference type="Pfam" id="PF03475">
    <property type="entry name" value="YiiM_3-alpha"/>
    <property type="match status" value="1"/>
</dbReference>
<dbReference type="InterPro" id="IPR005302">
    <property type="entry name" value="MoCF_Sase_C"/>
</dbReference>
<organism evidence="2 3">
    <name type="scientific">Aquamicrobium segne</name>
    <dbReference type="NCBI Taxonomy" id="469547"/>
    <lineage>
        <taxon>Bacteria</taxon>
        <taxon>Pseudomonadati</taxon>
        <taxon>Pseudomonadota</taxon>
        <taxon>Alphaproteobacteria</taxon>
        <taxon>Hyphomicrobiales</taxon>
        <taxon>Phyllobacteriaceae</taxon>
        <taxon>Aquamicrobium</taxon>
    </lineage>
</organism>
<dbReference type="InterPro" id="IPR052353">
    <property type="entry name" value="Benzoxazolinone_Detox_Enz"/>
</dbReference>
<comment type="caution">
    <text evidence="2">The sequence shown here is derived from an EMBL/GenBank/DDBJ whole genome shotgun (WGS) entry which is preliminary data.</text>
</comment>
<dbReference type="PANTHER" id="PTHR30212:SF2">
    <property type="entry name" value="PROTEIN YIIM"/>
    <property type="match status" value="1"/>
</dbReference>
<dbReference type="PROSITE" id="PS51340">
    <property type="entry name" value="MOSC"/>
    <property type="match status" value="1"/>
</dbReference>
<dbReference type="SUPFAM" id="SSF50800">
    <property type="entry name" value="PK beta-barrel domain-like"/>
    <property type="match status" value="1"/>
</dbReference>
<dbReference type="EMBL" id="JBHSLL010000025">
    <property type="protein sequence ID" value="MFC5386050.1"/>
    <property type="molecule type" value="Genomic_DNA"/>
</dbReference>
<evidence type="ECO:0000313" key="2">
    <source>
        <dbReference type="EMBL" id="MFC5386050.1"/>
    </source>
</evidence>
<dbReference type="PANTHER" id="PTHR30212">
    <property type="entry name" value="PROTEIN YIIM"/>
    <property type="match status" value="1"/>
</dbReference>
<dbReference type="Proteomes" id="UP001596016">
    <property type="component" value="Unassembled WGS sequence"/>
</dbReference>
<sequence>MSATVENLFVGSLAPLGPRQVASGIDKKPVQGYQRITKVGLANDQQGDTRHHGGPEKALHHYPADHYAAWASEGIVADVPGFGENITSSGLREENICIGDVFRLGTALLQISQGRQPCWRLNAHFERSDMAFRVQKTGRTGWYYRVLEEGVAQAGDTLILQERPQPDWVLARIIDLFYTRTLDFEALEKLSQLPELALSWRELAARRIASRKVEDWSTRLQDAAIAPYR</sequence>
<reference evidence="3" key="1">
    <citation type="journal article" date="2019" name="Int. J. Syst. Evol. Microbiol.">
        <title>The Global Catalogue of Microorganisms (GCM) 10K type strain sequencing project: providing services to taxonomists for standard genome sequencing and annotation.</title>
        <authorList>
            <consortium name="The Broad Institute Genomics Platform"/>
            <consortium name="The Broad Institute Genome Sequencing Center for Infectious Disease"/>
            <person name="Wu L."/>
            <person name="Ma J."/>
        </authorList>
    </citation>
    <scope>NUCLEOTIDE SEQUENCE [LARGE SCALE GENOMIC DNA]</scope>
    <source>
        <strain evidence="3">CGMCC 4.1415</strain>
    </source>
</reference>
<evidence type="ECO:0000259" key="1">
    <source>
        <dbReference type="PROSITE" id="PS51340"/>
    </source>
</evidence>
<dbReference type="RefSeq" id="WP_378229207.1">
    <property type="nucleotide sequence ID" value="NZ_JBHSLL010000025.1"/>
</dbReference>
<name>A0ABW0GWY8_9HYPH</name>
<evidence type="ECO:0000313" key="3">
    <source>
        <dbReference type="Proteomes" id="UP001596016"/>
    </source>
</evidence>